<evidence type="ECO:0000313" key="2">
    <source>
        <dbReference type="Proteomes" id="UP000735302"/>
    </source>
</evidence>
<dbReference type="SUPFAM" id="SSF56219">
    <property type="entry name" value="DNase I-like"/>
    <property type="match status" value="1"/>
</dbReference>
<keyword evidence="2" id="KW-1185">Reference proteome</keyword>
<dbReference type="Proteomes" id="UP000735302">
    <property type="component" value="Unassembled WGS sequence"/>
</dbReference>
<proteinExistence type="predicted"/>
<name>A0AAV3Y2R7_9GAST</name>
<gene>
    <name evidence="1" type="ORF">PoB_000379900</name>
</gene>
<organism evidence="1 2">
    <name type="scientific">Plakobranchus ocellatus</name>
    <dbReference type="NCBI Taxonomy" id="259542"/>
    <lineage>
        <taxon>Eukaryota</taxon>
        <taxon>Metazoa</taxon>
        <taxon>Spiralia</taxon>
        <taxon>Lophotrochozoa</taxon>
        <taxon>Mollusca</taxon>
        <taxon>Gastropoda</taxon>
        <taxon>Heterobranchia</taxon>
        <taxon>Euthyneura</taxon>
        <taxon>Panpulmonata</taxon>
        <taxon>Sacoglossa</taxon>
        <taxon>Placobranchoidea</taxon>
        <taxon>Plakobranchidae</taxon>
        <taxon>Plakobranchus</taxon>
    </lineage>
</organism>
<dbReference type="InterPro" id="IPR036691">
    <property type="entry name" value="Endo/exonu/phosph_ase_sf"/>
</dbReference>
<protein>
    <submittedName>
        <fullName evidence="1">Craniofacial development protein 2-like protein</fullName>
    </submittedName>
</protein>
<dbReference type="AlphaFoldDB" id="A0AAV3Y2R7"/>
<dbReference type="EMBL" id="BLXT01000468">
    <property type="protein sequence ID" value="GFN77293.1"/>
    <property type="molecule type" value="Genomic_DNA"/>
</dbReference>
<comment type="caution">
    <text evidence="1">The sequence shown here is derived from an EMBL/GenBank/DDBJ whole genome shotgun (WGS) entry which is preliminary data.</text>
</comment>
<reference evidence="1 2" key="1">
    <citation type="journal article" date="2021" name="Elife">
        <title>Chloroplast acquisition without the gene transfer in kleptoplastic sea slugs, Plakobranchus ocellatus.</title>
        <authorList>
            <person name="Maeda T."/>
            <person name="Takahashi S."/>
            <person name="Yoshida T."/>
            <person name="Shimamura S."/>
            <person name="Takaki Y."/>
            <person name="Nagai Y."/>
            <person name="Toyoda A."/>
            <person name="Suzuki Y."/>
            <person name="Arimoto A."/>
            <person name="Ishii H."/>
            <person name="Satoh N."/>
            <person name="Nishiyama T."/>
            <person name="Hasebe M."/>
            <person name="Maruyama T."/>
            <person name="Minagawa J."/>
            <person name="Obokata J."/>
            <person name="Shigenobu S."/>
        </authorList>
    </citation>
    <scope>NUCLEOTIDE SEQUENCE [LARGE SCALE GENOMIC DNA]</scope>
</reference>
<evidence type="ECO:0000313" key="1">
    <source>
        <dbReference type="EMBL" id="GFN77293.1"/>
    </source>
</evidence>
<dbReference type="Gene3D" id="3.60.10.10">
    <property type="entry name" value="Endonuclease/exonuclease/phosphatase"/>
    <property type="match status" value="1"/>
</dbReference>
<accession>A0AAV3Y2R7</accession>
<sequence>MHTLRKKIENVIQEIDRIKLNILGLAEIRWKGADSMKLGSKILICSGRHTHERGFGILFDVTRAKSLGSSAQFKIEWLQLNWYPLNLEITQVFAPTSDNEDVEVEQFYKEIEKAKGCLKSQDIIILMGDFNANVGDERVEDVGPSGMGTVNVEVG</sequence>